<feature type="domain" description="Carrier" evidence="5">
    <location>
        <begin position="3809"/>
        <end position="3886"/>
    </location>
</feature>
<dbReference type="Proteomes" id="UP000310189">
    <property type="component" value="Unassembled WGS sequence"/>
</dbReference>
<dbReference type="FunFam" id="3.30.300.30:FF:000015">
    <property type="entry name" value="Nonribosomal peptide synthase SidD"/>
    <property type="match status" value="1"/>
</dbReference>
<keyword evidence="3" id="KW-0597">Phosphoprotein</keyword>
<dbReference type="GO" id="GO:0031177">
    <property type="term" value="F:phosphopantetheine binding"/>
    <property type="evidence" value="ECO:0007669"/>
    <property type="project" value="InterPro"/>
</dbReference>
<dbReference type="Pfam" id="PF00668">
    <property type="entry name" value="Condensation"/>
    <property type="match status" value="5"/>
</dbReference>
<dbReference type="InterPro" id="IPR036736">
    <property type="entry name" value="ACP-like_sf"/>
</dbReference>
<reference evidence="6 7" key="1">
    <citation type="submission" date="2019-03" db="EMBL/GenBank/DDBJ databases">
        <title>Sequencing 23 genomes of Wallemia ichthyophaga.</title>
        <authorList>
            <person name="Gostincar C."/>
        </authorList>
    </citation>
    <scope>NUCLEOTIDE SEQUENCE [LARGE SCALE GENOMIC DNA]</scope>
    <source>
        <strain evidence="6 7">EXF-5753</strain>
    </source>
</reference>
<dbReference type="InterPro" id="IPR023213">
    <property type="entry name" value="CAT-like_dom_sf"/>
</dbReference>
<dbReference type="SUPFAM" id="SSF52777">
    <property type="entry name" value="CoA-dependent acyltransferases"/>
    <property type="match status" value="10"/>
</dbReference>
<dbReference type="Gene3D" id="3.30.559.10">
    <property type="entry name" value="Chloramphenicol acetyltransferase-like domain"/>
    <property type="match status" value="5"/>
</dbReference>
<keyword evidence="7" id="KW-1185">Reference proteome</keyword>
<dbReference type="InterPro" id="IPR020845">
    <property type="entry name" value="AMP-binding_CS"/>
</dbReference>
<dbReference type="EMBL" id="SPNW01000036">
    <property type="protein sequence ID" value="TIA88580.1"/>
    <property type="molecule type" value="Genomic_DNA"/>
</dbReference>
<comment type="pathway">
    <text evidence="1">Siderophore biosynthesis.</text>
</comment>
<dbReference type="Pfam" id="PF00550">
    <property type="entry name" value="PP-binding"/>
    <property type="match status" value="5"/>
</dbReference>
<dbReference type="SMART" id="SM00823">
    <property type="entry name" value="PKS_PP"/>
    <property type="match status" value="4"/>
</dbReference>
<dbReference type="SUPFAM" id="SSF56801">
    <property type="entry name" value="Acetyl-CoA synthetase-like"/>
    <property type="match status" value="3"/>
</dbReference>
<organism evidence="6 7">
    <name type="scientific">Wallemia hederae</name>
    <dbReference type="NCBI Taxonomy" id="1540922"/>
    <lineage>
        <taxon>Eukaryota</taxon>
        <taxon>Fungi</taxon>
        <taxon>Dikarya</taxon>
        <taxon>Basidiomycota</taxon>
        <taxon>Wallemiomycotina</taxon>
        <taxon>Wallemiomycetes</taxon>
        <taxon>Wallemiales</taxon>
        <taxon>Wallemiaceae</taxon>
        <taxon>Wallemia</taxon>
    </lineage>
</organism>
<dbReference type="Gene3D" id="3.30.559.30">
    <property type="entry name" value="Nonribosomal peptide synthetase, condensation domain"/>
    <property type="match status" value="5"/>
</dbReference>
<evidence type="ECO:0000313" key="6">
    <source>
        <dbReference type="EMBL" id="TIA88580.1"/>
    </source>
</evidence>
<dbReference type="InterPro" id="IPR009081">
    <property type="entry name" value="PP-bd_ACP"/>
</dbReference>
<dbReference type="Gene3D" id="3.30.300.30">
    <property type="match status" value="2"/>
</dbReference>
<dbReference type="PROSITE" id="PS00455">
    <property type="entry name" value="AMP_BINDING"/>
    <property type="match status" value="2"/>
</dbReference>
<dbReference type="Gene3D" id="3.40.50.12780">
    <property type="entry name" value="N-terminal domain of ligase-like"/>
    <property type="match status" value="3"/>
</dbReference>
<proteinExistence type="predicted"/>
<dbReference type="GO" id="GO:0016874">
    <property type="term" value="F:ligase activity"/>
    <property type="evidence" value="ECO:0007669"/>
    <property type="project" value="UniProtKB-KW"/>
</dbReference>
<gene>
    <name evidence="6" type="ORF">E3P99_02508</name>
</gene>
<dbReference type="InterPro" id="IPR045851">
    <property type="entry name" value="AMP-bd_C_sf"/>
</dbReference>
<feature type="domain" description="Carrier" evidence="5">
    <location>
        <begin position="623"/>
        <end position="697"/>
    </location>
</feature>
<dbReference type="OrthoDB" id="416786at2759"/>
<dbReference type="CDD" id="cd05918">
    <property type="entry name" value="A_NRPS_SidN3_like"/>
    <property type="match status" value="1"/>
</dbReference>
<dbReference type="InterPro" id="IPR001242">
    <property type="entry name" value="Condensation_dom"/>
</dbReference>
<dbReference type="Pfam" id="PF00501">
    <property type="entry name" value="AMP-binding"/>
    <property type="match status" value="3"/>
</dbReference>
<dbReference type="PROSITE" id="PS00012">
    <property type="entry name" value="PHOSPHOPANTETHEINE"/>
    <property type="match status" value="1"/>
</dbReference>
<keyword evidence="4" id="KW-0436">Ligase</keyword>
<comment type="caution">
    <text evidence="6">The sequence shown here is derived from an EMBL/GenBank/DDBJ whole genome shotgun (WGS) entry which is preliminary data.</text>
</comment>
<dbReference type="InterPro" id="IPR006162">
    <property type="entry name" value="Ppantetheine_attach_site"/>
</dbReference>
<dbReference type="PANTHER" id="PTHR45527">
    <property type="entry name" value="NONRIBOSOMAL PEPTIDE SYNTHETASE"/>
    <property type="match status" value="1"/>
</dbReference>
<dbReference type="PANTHER" id="PTHR45527:SF2">
    <property type="entry name" value="FERRICROCIN SYNTHETASE (NONRIBOSOMAL PEPTIDE SIDEROPHORE SYNTHASE ) (EUROFUNG)"/>
    <property type="match status" value="1"/>
</dbReference>
<evidence type="ECO:0000256" key="4">
    <source>
        <dbReference type="ARBA" id="ARBA00022598"/>
    </source>
</evidence>
<dbReference type="FunFam" id="3.40.50.12780:FF:000024">
    <property type="entry name" value="Nonribosomal siderophore peptide synthase SidC"/>
    <property type="match status" value="1"/>
</dbReference>
<dbReference type="GO" id="GO:0043041">
    <property type="term" value="P:amino acid activation for nonribosomal peptide biosynthetic process"/>
    <property type="evidence" value="ECO:0007669"/>
    <property type="project" value="TreeGrafter"/>
</dbReference>
<feature type="domain" description="Carrier" evidence="5">
    <location>
        <begin position="3266"/>
        <end position="3342"/>
    </location>
</feature>
<name>A0A4T0FKJ6_9BASI</name>
<protein>
    <recommendedName>
        <fullName evidence="5">Carrier domain-containing protein</fullName>
    </recommendedName>
</protein>
<evidence type="ECO:0000256" key="1">
    <source>
        <dbReference type="ARBA" id="ARBA00004924"/>
    </source>
</evidence>
<dbReference type="CDD" id="cd19542">
    <property type="entry name" value="CT_NRPS-like"/>
    <property type="match status" value="1"/>
</dbReference>
<dbReference type="PROSITE" id="PS50075">
    <property type="entry name" value="CARRIER"/>
    <property type="match status" value="5"/>
</dbReference>
<evidence type="ECO:0000256" key="3">
    <source>
        <dbReference type="ARBA" id="ARBA00022553"/>
    </source>
</evidence>
<dbReference type="SUPFAM" id="SSF47336">
    <property type="entry name" value="ACP-like"/>
    <property type="match status" value="5"/>
</dbReference>
<accession>A0A4T0FKJ6</accession>
<dbReference type="GO" id="GO:0044550">
    <property type="term" value="P:secondary metabolite biosynthetic process"/>
    <property type="evidence" value="ECO:0007669"/>
    <property type="project" value="TreeGrafter"/>
</dbReference>
<dbReference type="InterPro" id="IPR000873">
    <property type="entry name" value="AMP-dep_synth/lig_dom"/>
</dbReference>
<evidence type="ECO:0000259" key="5">
    <source>
        <dbReference type="PROSITE" id="PS50075"/>
    </source>
</evidence>
<evidence type="ECO:0000256" key="2">
    <source>
        <dbReference type="ARBA" id="ARBA00022450"/>
    </source>
</evidence>
<dbReference type="InterPro" id="IPR042099">
    <property type="entry name" value="ANL_N_sf"/>
</dbReference>
<feature type="domain" description="Carrier" evidence="5">
    <location>
        <begin position="2744"/>
        <end position="2817"/>
    </location>
</feature>
<keyword evidence="2" id="KW-0596">Phosphopantetheine</keyword>
<dbReference type="Gene3D" id="1.10.1200.10">
    <property type="entry name" value="ACP-like"/>
    <property type="match status" value="4"/>
</dbReference>
<feature type="domain" description="Carrier" evidence="5">
    <location>
        <begin position="1712"/>
        <end position="1785"/>
    </location>
</feature>
<dbReference type="GO" id="GO:0005737">
    <property type="term" value="C:cytoplasm"/>
    <property type="evidence" value="ECO:0007669"/>
    <property type="project" value="TreeGrafter"/>
</dbReference>
<evidence type="ECO:0000313" key="7">
    <source>
        <dbReference type="Proteomes" id="UP000310189"/>
    </source>
</evidence>
<sequence length="4344" mass="475541">MDNAKSRFAEVLHSLLGSDEFSYDYNGRTISVSDGVVTESGFSPQDYQVHEDYESTNDEYYLRLVITQGKVSVQHRMREDLADTIKRTFIGDSEHLPLSKLNHPPKPAPTDKLLHSDFLEQSTAHADSIAVDFNGSTLTYAQLDKLTSALAAQIDCRRSVIPLLLPPSLELYVGYLATLKSANAFSPFDLEAPIERHLGLLEDLEASVVLGMGARDHWIPANINYIDVTAFMQDNIDSESNHSSTPQQASPDDVAYVLFTSGSTGKPKGVQIQHSAAAASIQSHLSVRPLDGSVRWFQFAPSTFDPSIMETFMSFSSGSTICAAPRADFLTNPELVISRLRCTHMMATPSIAGLFNPDKLPKGFELWTMGEKLSDRVISNFTRPGNALYNAYGPTEAAINVTLRRHPSSESGAKLGPPIDTASLLILHPTLNEVMPMGFTGELAIGGPQLAKGYLKMPEQTAKAFIDVEGLGRLYRTGDKARIVLDENNEWNNIEYLGRMGLEQVKLNGKRVELGEIDSVLSNTDGVRSVHTVVNQPEGQLCAFVTPDSQQLVEGCIESAEKHLPSHMRPIVYFSAQDVPRSTAGKADRKAIARYVREHISEGRFVGSSEEQQSGETVQVLDTPTLDKVVECISKTVDVDAKDVDVNVTLLALGIDSLRGVRFLSLAREQGLLGISIEDVIKGSSPAVLSNIAYKRSEEGFTGDNNKQAVYEDIEKSFRRQAMPAVVEALGSEPAVIRPATTMQTGLLALYSKTGTGYINHSVFSLKEDLDGDRLCSAWCELVRRHEILRTRFVLVDNSPISAFAQVVVDVDPSATFERVTGENVDSLVQKHIDTASGKFSLLERTQSAALYSDSKSKKLVVSLHHALFDGASLALMLDELAALYNDLYAAPRRESFVNALVDVFTADAQSNADYWSRRLQDFTPDPFPDLTGLRQDAKQAGHHVSNVISKLPHSTFLEKARQLKLSPLSIVQAAWSSILLAYSESDASDIVFGSIVGGRTTDELEHTVGPVFTASPIRVTNPDDNSIGDVLKSLVSSNAEGLVHRHLPAKVLSGDNGIIYDTTIALQQFAQGASQTDLWTNAEYPPMVTEFAVVLEIWPDPNDTIRLRATCSNNVLVEESSVMMLRQFDDILMSILDGDLGRKFKDVAVDVDHALTSSVNPHPTRVEGVETELIHHQFERNAEEHPQKLALWFKPDPADTSKDIKWSYEELNACANRVANYLTSTYGDLTDIPVPIHIEKTPEMFMAILGIVKAGGAWCPIDTAAPALRKKDLLERAGGPVVLVRDEDNKRVVSDIVEGKITVCSLDDDVFTRQPSSKPSIRTQSSHLAYLIWTSGTTGAPKGVPIEHSAAVQSLTVLQNEIPWTKDTHIRCLNFSAYTFDVSVLDVFYALGKTCGTLCSSTRDNLVGSFEDLVRGFEATHAFLTPAFMAQSSLQNCSSLESLISIGEKLPQPVADAWCRDGTVSLNTYGPAESTIIATYRRFTPNEVTKAHNVGLPLSTISCYVVKDDRVLLRGAVGELALGGYQNARGYHRNVEQTNKKFINHPQAGQVYLTGDVVRLLYDGSCEFVGRNDDLVKLGGIRVELSEISAALGNCHEFARETTTFQLSRHDRPQKVVCTFVAAPALEGDDDDGLRTNDDALAVAAACKEQAESNLPAYMIPNVILVLTHLPHTPSNKIDRKMLAKYYEDVDIVEWESRLSGVDDGDDGSWSDIEQTIREVVAKLTNVTVESISKSSHLPALGVDSIRSLQLASKLRAAGVNAAVSQIAAFPTVKQLAKAILRANTQQSATDTPKWMQAFNDSAIERIKRDIPDAEFVLPCTPTQEGMLGETIKNPATYWSHQVFKLSSEVDLQALFEAWKSVASTTQALRTSFLPAAAYGVNDAVFVQCIHKSPKLALESVTYDSKKVLEERVRNIVTSWSGSSNPPVALTLAIAADGSRYLMTSLHHAIYDGDALTYIFSDVENVYNQKQPAARTSLKDAMAVMSTDTASTKQFWNKVLEPFAEKSNAEWPVMHSDKSHKPLNFWTKGFSDVKRANTNHLLQAAWAVLQSRYTSTTDVIFGETLSLRGLAQSLESVVAPMIATLPVAVKINETATPRHLIDNLSKLTAESAPHKFVGLQHVRQALKCASGTPLFPALFVLIVESGEDVRGDLFKDSFDIGELDVEHPVAINAFVRGDEVHVDILGSNTLMSENQVELLAKQMQALVNTMSENLDEPVSSLLAHIDESLVAKSSAVITDSTKSPLTAFAGSVQQRPDQLAVVSDAGTLTFSELEEQSNKVANSIASAGAVIGVCIPASLESIVHRLGIFKSSKTYLAIGENLPANRKRLIARSLNADVVFTTTEYANEFALLGEDKVVLVNEETYKHSLASVSAEAAKPQNTTRAAITLANGQLDTHKYSIWSTEQLFEQASLVADRLKTKSSFSNFLSWLPGTFDLHLLELLAPLILGSTIVCRRAQDLQKDVKGFLSKSQITHAFLPLACLERECIIRSELPRLEHVILTGRPSSQALHKSWDDAHVWKSLAISDASPAAFLSTYCRDQDNVFDQPLVDVCVAKTDSNDLAICGEAGELCSIDGSGQYKRSGLVARMLENNKVLIERKTTDVVDYRGTAVDLEKVSRNVQSVSRQNIHCQSLVIQHPESMQPDIVTFVARAHNFDPLDGTTTSIDPQDEGFARSLAQGCLDKLAYGARPDIVLPMTFLPASDASDGRTNDKLLRRLFTQVPLRNMVQKTNGDVAQTHRALTADEEVIATALSEQTGVGAETITSSTTTLELGVDSLSAISLSFHLKSKGVSVPPHVVLSGPSVEKLAKLASNISSDDEKNTSAVRKLDEEFEKSIRHVFGEMVEAVRPCLPLQEGLVARTLNSNEPVYVNHFTFKLEEFVNVEKFSAAIVEAVAGNDILRTCFYFGESAVAQVVLKNVNVIENVYAGSEMEAMAVIDAKKKTLEKDVVDKIQAMVPLRVTIITPNTGRAYVHFTMHHAVYDGESFPMLLEEIKERYEGSFKLSRASVDRLLEYISSQSLEVARTFFVEYLQNMPQAIEEHSGGTAAKEVVRAATLPLSRLEVLARSLNVSLRVLVQTAFGVSLGELSGLTDITTGVVLSGRTVPVSGVESMLAPCITTMPVRVAVFDANKFADMAQQAQSDSAQILEYQYTPLRLIQKWINRPTGLFDSLFAFARAGGQNQESLWEQLEESSRVDYPLALEVTADAEKDELTLRAVFNSSFGQTRDADILINRIDSLLGDAQQLIEPIKPMSLAAHQETSYDTEWNTRESIMRDSIARLCNLQPSSISKDSSFISLGVDSISSVRFAQSLRKEGIDIPTHAIMRAGCIGALAKIAPDTAKKDIQGQFSALTQKLTDKYGREGVEKVIPATPLQTGMLTQTISSGGKYYNVQHTLKLENGVDAAALKKAVIDTVASVDILRATFRTVDEDEFAWVILIHNTVDVSWTEHSSASIADAAKLVDDIDVPSQEGDFEKPPYKFTMIRAAEEIYLVLTMHHALYDGVSLPLVLDDVVARYTADSAPTRPQFSQAVPYILDGASDDNGFWKSKMADYFVKSLPKIEQSETKAHFTTSTVPITAKINRFVKSAGVSLQSLVLVAWGKTLCGLLGSLDVAFGQVVAGRSIPMENALLASGPLFNTIPYRFRIGNKSTSNIDACHAAFEQYNEMEAHQHVPLRDIQREVKQRSLFESLFVFQKSFADVDQAQTAKIWEAVDLTTQSEQSVEYPLNAEFVDGGDTLAINASCLGSVMTGEDLDGLIGVFKEVFSDIVEHPHDTAINTPSSLSALPTTNGLEATVDYVEQPAEVFEGEVTSTMSTIRDVFASISKLNIEEISYSAPLYALGLDSVGAIQLAARCRKLGIRELAVSDIFVGETIAGVDRVLNERLSVDTAAKGSEETPLVSVAESTSAAANLRLAKPEVECVLPTLPGQMYHLQAWLLSGHAFYEPVFTYRAPQKLNAFKLKDAWKKLVAYHSILRTCFTVVNGRALQVVLKEHEAELEVVDSDGNALDTVKEVVKKEFRTPSSLHRPPVKLILVQAEDSSHVLLKIHHALYDAWTIPLLVSDLWSCYKGRKLASSSNFNEVVTSASRHAYDEAFWRSDLEGSQAALIPATGASTKQVFHKEEIVNNAARVTQELQQQHQVSLQAVLTTLVGKAVSRATHTTRPIIGIYHTGRAASIEGIDQVSGPCLNLLPLSVDTVSDTLDTSRSVQKDIARRVLVEQNAMHEIARNVFGENKPMFNVYVNLLWHSEKIFSTDTSALAQVDIGPPTDYAASEGIDVNSSVRELDTSSVASHALFLDIVLDPHSDSVVVAARTTESVLDADRLQHFVAGVKEQVVKLGLRGE</sequence>
<dbReference type="InterPro" id="IPR020806">
    <property type="entry name" value="PKS_PP-bd"/>
</dbReference>